<dbReference type="InterPro" id="IPR032632">
    <property type="entry name" value="Peptidase_M16_M"/>
</dbReference>
<keyword evidence="4" id="KW-0378">Hydrolase</keyword>
<evidence type="ECO:0000256" key="2">
    <source>
        <dbReference type="ARBA" id="ARBA00022670"/>
    </source>
</evidence>
<sequence length="1066" mass="125011">MKLTSLLLLSLTLITKYTKSNEFRDLNNAAKDPNSNYNPSHVEIIEKDFEKSTLDDSEYRVVKLQNGIEVALVSDPSVRLAATSVAVRVGSKDDPKGFPGLAHLCEYLLFMGTEKYPLENEYTSFVLNHGGSFDSYRGLERTVFISEINPKYHYEQLDRMANFFIKPLFREDLIERETHFINSEFEEYRSSFSKARFHFLNYILKDTGLFPEFTTGNRQTLFSEPRAKNMSVKKALEDFFDNYYHSRDIKVAVCGNESLDTLQELVQKTFGQIPDKKERAIDDVNPFSSITKYHYWYNFSGAPYTADIAFIVPSSRVHYKSVPFHYLNYIFSYSGPDSPIDYFSKKSLASRIRFSNIEYSSKYDLLFVSLKPLYVGRLFYEELILEFFKCIQFFKENGPNKAVFEDIMKAQNTNFKYSFKESVSQLVDKLSTSLLADSFPRKYLLKQDIIKEYNKEEFDEFFSALNYENFISFSNTIRKGYNETDPYYNITYLKQSHKKRFIEKLKNISSPNLKYPPKNIYLDESDITMEKLNETLTKPDLLKDTYVSTLWHKHASFFYCPYGVIRILLKNPFVSSTPSNMLKIRFLQIYIYSSLPFDFLLLSTANVNFYITPTLHGLIIMFYGYTNKMMELVTRVINTLKETSLDHRLFNPLRSTLIYSYIQRISAEPSTFLEIDIDDILFSERQPFKNMLFVLDQFQHSDVNAFFYNLLNNFHFDVLITGNIPKEDALHIHNMLETTFSPHPLTSSQRHYINTRAITLEDGSDYFRVHELSKSGPKSALFMYFEAAEMEDSRRVMLFLILYLILREPIYHELKTKEQLGHIIKSDIKVSRNILGYYILVQSERQPHVLHSRIDAFLNRMLDRILNLTSKELNYHLESLQYFLKKDPSNILSENLNVWSSVVNAPYTSNSDFEPQKADPIEPHELVNLFKEVFYSKRKRFSYTVTSTVTSDIYNLYDLPLDKLSEYLSSKGENVSKEELYNYVLLSHDFPSFRIKLSEHLSKNRNQSDVKSILDETIKYLKRLYLLEKYRILKPLSLVDNIAYFKASLELSPAFVYNSLSSEYHK</sequence>
<evidence type="ECO:0000256" key="6">
    <source>
        <dbReference type="ARBA" id="ARBA00023049"/>
    </source>
</evidence>
<keyword evidence="5" id="KW-0862">Zinc</keyword>
<evidence type="ECO:0000256" key="7">
    <source>
        <dbReference type="SAM" id="SignalP"/>
    </source>
</evidence>
<dbReference type="RefSeq" id="XP_007873020.1">
    <property type="nucleotide sequence ID" value="XM_007874829.1"/>
</dbReference>
<evidence type="ECO:0000259" key="11">
    <source>
        <dbReference type="Pfam" id="PF22456"/>
    </source>
</evidence>
<dbReference type="Pfam" id="PF05193">
    <property type="entry name" value="Peptidase_M16_C"/>
    <property type="match status" value="1"/>
</dbReference>
<dbReference type="InterPro" id="IPR011249">
    <property type="entry name" value="Metalloenz_LuxS/M16"/>
</dbReference>
<dbReference type="GeneID" id="19894802"/>
<feature type="domain" description="Peptidase M16 C-terminal" evidence="9">
    <location>
        <begin position="234"/>
        <end position="409"/>
    </location>
</feature>
<dbReference type="Pfam" id="PF16187">
    <property type="entry name" value="Peptidase_M16_M"/>
    <property type="match status" value="1"/>
</dbReference>
<dbReference type="SUPFAM" id="SSF63411">
    <property type="entry name" value="LuxS/MPP-like metallohydrolase"/>
    <property type="match status" value="4"/>
</dbReference>
<keyword evidence="6" id="KW-0482">Metalloprotease</keyword>
<keyword evidence="13" id="KW-1185">Reference proteome</keyword>
<dbReference type="Pfam" id="PF00675">
    <property type="entry name" value="Peptidase_M16"/>
    <property type="match status" value="1"/>
</dbReference>
<dbReference type="InterPro" id="IPR050626">
    <property type="entry name" value="Peptidase_M16"/>
</dbReference>
<dbReference type="GO" id="GO:0005739">
    <property type="term" value="C:mitochondrion"/>
    <property type="evidence" value="ECO:0007669"/>
    <property type="project" value="TreeGrafter"/>
</dbReference>
<gene>
    <name evidence="12" type="ORF">PNEG_01105</name>
</gene>
<dbReference type="GO" id="GO:0005829">
    <property type="term" value="C:cytosol"/>
    <property type="evidence" value="ECO:0007669"/>
    <property type="project" value="TreeGrafter"/>
</dbReference>
<evidence type="ECO:0000259" key="10">
    <source>
        <dbReference type="Pfam" id="PF16187"/>
    </source>
</evidence>
<dbReference type="InterPro" id="IPR011765">
    <property type="entry name" value="Pept_M16_N"/>
</dbReference>
<dbReference type="GO" id="GO:0004222">
    <property type="term" value="F:metalloendopeptidase activity"/>
    <property type="evidence" value="ECO:0007669"/>
    <property type="project" value="TreeGrafter"/>
</dbReference>
<feature type="domain" description="Peptidase M16 N-terminal" evidence="8">
    <location>
        <begin position="70"/>
        <end position="200"/>
    </location>
</feature>
<dbReference type="GO" id="GO:0051603">
    <property type="term" value="P:proteolysis involved in protein catabolic process"/>
    <property type="evidence" value="ECO:0007669"/>
    <property type="project" value="TreeGrafter"/>
</dbReference>
<dbReference type="InterPro" id="IPR007863">
    <property type="entry name" value="Peptidase_M16_C"/>
</dbReference>
<dbReference type="GO" id="GO:0046872">
    <property type="term" value="F:metal ion binding"/>
    <property type="evidence" value="ECO:0007669"/>
    <property type="project" value="UniProtKB-KW"/>
</dbReference>
<dbReference type="OMA" id="WHEPNEY"/>
<dbReference type="OrthoDB" id="952271at2759"/>
<dbReference type="PANTHER" id="PTHR43690:SF18">
    <property type="entry name" value="INSULIN-DEGRADING ENZYME-RELATED"/>
    <property type="match status" value="1"/>
</dbReference>
<evidence type="ECO:0000259" key="8">
    <source>
        <dbReference type="Pfam" id="PF00675"/>
    </source>
</evidence>
<dbReference type="Proteomes" id="UP000011958">
    <property type="component" value="Unassembled WGS sequence"/>
</dbReference>
<feature type="domain" description="Peptidase M16 middle/third" evidence="10">
    <location>
        <begin position="415"/>
        <end position="670"/>
    </location>
</feature>
<dbReference type="GO" id="GO:0043171">
    <property type="term" value="P:peptide catabolic process"/>
    <property type="evidence" value="ECO:0007669"/>
    <property type="project" value="TreeGrafter"/>
</dbReference>
<protein>
    <recommendedName>
        <fullName evidence="14">Peptidase M16 N-terminal domain-containing protein</fullName>
    </recommendedName>
</protein>
<dbReference type="eggNOG" id="KOG0959">
    <property type="taxonomic scope" value="Eukaryota"/>
</dbReference>
<feature type="chain" id="PRO_5004082921" description="Peptidase M16 N-terminal domain-containing protein" evidence="7">
    <location>
        <begin position="21"/>
        <end position="1066"/>
    </location>
</feature>
<dbReference type="Gene3D" id="3.30.830.10">
    <property type="entry name" value="Metalloenzyme, LuxS/M16 peptidase-like"/>
    <property type="match status" value="4"/>
</dbReference>
<keyword evidence="7" id="KW-0732">Signal</keyword>
<evidence type="ECO:0000256" key="4">
    <source>
        <dbReference type="ARBA" id="ARBA00022801"/>
    </source>
</evidence>
<organism evidence="12 13">
    <name type="scientific">Pneumocystis murina (strain B123)</name>
    <name type="common">Mouse pneumocystis pneumonia agent</name>
    <name type="synonym">Pneumocystis carinii f. sp. muris</name>
    <dbReference type="NCBI Taxonomy" id="1069680"/>
    <lineage>
        <taxon>Eukaryota</taxon>
        <taxon>Fungi</taxon>
        <taxon>Dikarya</taxon>
        <taxon>Ascomycota</taxon>
        <taxon>Taphrinomycotina</taxon>
        <taxon>Pneumocystomycetes</taxon>
        <taxon>Pneumocystaceae</taxon>
        <taxon>Pneumocystis</taxon>
    </lineage>
</organism>
<evidence type="ECO:0000256" key="5">
    <source>
        <dbReference type="ARBA" id="ARBA00022833"/>
    </source>
</evidence>
<evidence type="ECO:0000259" key="9">
    <source>
        <dbReference type="Pfam" id="PF05193"/>
    </source>
</evidence>
<comment type="caution">
    <text evidence="12">The sequence shown here is derived from an EMBL/GenBank/DDBJ whole genome shotgun (WGS) entry which is preliminary data.</text>
</comment>
<feature type="signal peptide" evidence="7">
    <location>
        <begin position="1"/>
        <end position="20"/>
    </location>
</feature>
<evidence type="ECO:0000313" key="13">
    <source>
        <dbReference type="Proteomes" id="UP000011958"/>
    </source>
</evidence>
<feature type="domain" description="Coenzyme PQQ synthesis protein F-like C-terminal lobe" evidence="11">
    <location>
        <begin position="804"/>
        <end position="899"/>
    </location>
</feature>
<evidence type="ECO:0008006" key="14">
    <source>
        <dbReference type="Google" id="ProtNLM"/>
    </source>
</evidence>
<dbReference type="STRING" id="1069680.M7PIW5"/>
<keyword evidence="3" id="KW-0479">Metal-binding</keyword>
<keyword evidence="2" id="KW-0645">Protease</keyword>
<dbReference type="Pfam" id="PF22456">
    <property type="entry name" value="PqqF-like_C_4"/>
    <property type="match status" value="1"/>
</dbReference>
<comment type="similarity">
    <text evidence="1">Belongs to the peptidase M16 family.</text>
</comment>
<dbReference type="AlphaFoldDB" id="M7PIW5"/>
<dbReference type="EMBL" id="AFWA02000006">
    <property type="protein sequence ID" value="EMR10389.1"/>
    <property type="molecule type" value="Genomic_DNA"/>
</dbReference>
<dbReference type="InterPro" id="IPR054734">
    <property type="entry name" value="PqqF-like_C_4"/>
</dbReference>
<accession>M7PIW5</accession>
<evidence type="ECO:0000256" key="1">
    <source>
        <dbReference type="ARBA" id="ARBA00007261"/>
    </source>
</evidence>
<name>M7PIW5_PNEMU</name>
<dbReference type="VEuPathDB" id="FungiDB:PNEG_01105"/>
<proteinExistence type="inferred from homology"/>
<dbReference type="PANTHER" id="PTHR43690">
    <property type="entry name" value="NARDILYSIN"/>
    <property type="match status" value="1"/>
</dbReference>
<evidence type="ECO:0000256" key="3">
    <source>
        <dbReference type="ARBA" id="ARBA00022723"/>
    </source>
</evidence>
<evidence type="ECO:0000313" key="12">
    <source>
        <dbReference type="EMBL" id="EMR10389.1"/>
    </source>
</evidence>
<reference evidence="13" key="1">
    <citation type="journal article" date="2016" name="Nat. Commun.">
        <title>Genome analysis of three Pneumocystis species reveals adaptation mechanisms to life exclusively in mammalian hosts.</title>
        <authorList>
            <person name="Ma L."/>
            <person name="Chen Z."/>
            <person name="Huang D.W."/>
            <person name="Kutty G."/>
            <person name="Ishihara M."/>
            <person name="Wang H."/>
            <person name="Abouelleil A."/>
            <person name="Bishop L."/>
            <person name="Davey E."/>
            <person name="Deng R."/>
            <person name="Deng X."/>
            <person name="Fan L."/>
            <person name="Fantoni G."/>
            <person name="Fitzgerald M."/>
            <person name="Gogineni E."/>
            <person name="Goldberg J.M."/>
            <person name="Handley G."/>
            <person name="Hu X."/>
            <person name="Huber C."/>
            <person name="Jiao X."/>
            <person name="Jones K."/>
            <person name="Levin J.Z."/>
            <person name="Liu Y."/>
            <person name="Macdonald P."/>
            <person name="Melnikov A."/>
            <person name="Raley C."/>
            <person name="Sassi M."/>
            <person name="Sherman B.T."/>
            <person name="Song X."/>
            <person name="Sykes S."/>
            <person name="Tran B."/>
            <person name="Walsh L."/>
            <person name="Xia Y."/>
            <person name="Yang J."/>
            <person name="Young S."/>
            <person name="Zeng Q."/>
            <person name="Zheng X."/>
            <person name="Stephens R."/>
            <person name="Nusbaum C."/>
            <person name="Birren B.W."/>
            <person name="Azadi P."/>
            <person name="Lempicki R.A."/>
            <person name="Cuomo C.A."/>
            <person name="Kovacs J.A."/>
        </authorList>
    </citation>
    <scope>NUCLEOTIDE SEQUENCE [LARGE SCALE GENOMIC DNA]</scope>
    <source>
        <strain evidence="13">B123</strain>
    </source>
</reference>
<dbReference type="HOGENOM" id="CLU_004639_1_1_1"/>